<organism evidence="5 6">
    <name type="scientific">Ganoderma sinense ZZ0214-1</name>
    <dbReference type="NCBI Taxonomy" id="1077348"/>
    <lineage>
        <taxon>Eukaryota</taxon>
        <taxon>Fungi</taxon>
        <taxon>Dikarya</taxon>
        <taxon>Basidiomycota</taxon>
        <taxon>Agaricomycotina</taxon>
        <taxon>Agaricomycetes</taxon>
        <taxon>Polyporales</taxon>
        <taxon>Polyporaceae</taxon>
        <taxon>Ganoderma</taxon>
    </lineage>
</organism>
<dbReference type="SUPFAM" id="SSF54768">
    <property type="entry name" value="dsRNA-binding domain-like"/>
    <property type="match status" value="1"/>
</dbReference>
<dbReference type="Proteomes" id="UP000230002">
    <property type="component" value="Unassembled WGS sequence"/>
</dbReference>
<dbReference type="SUPFAM" id="SSF69065">
    <property type="entry name" value="RNase III domain-like"/>
    <property type="match status" value="1"/>
</dbReference>
<dbReference type="Gene3D" id="3.30.160.20">
    <property type="match status" value="1"/>
</dbReference>
<reference evidence="5 6" key="1">
    <citation type="journal article" date="2015" name="Sci. Rep.">
        <title>Chromosome-level genome map provides insights into diverse defense mechanisms in the medicinal fungus Ganoderma sinense.</title>
        <authorList>
            <person name="Zhu Y."/>
            <person name="Xu J."/>
            <person name="Sun C."/>
            <person name="Zhou S."/>
            <person name="Xu H."/>
            <person name="Nelson D.R."/>
            <person name="Qian J."/>
            <person name="Song J."/>
            <person name="Luo H."/>
            <person name="Xiang L."/>
            <person name="Li Y."/>
            <person name="Xu Z."/>
            <person name="Ji A."/>
            <person name="Wang L."/>
            <person name="Lu S."/>
            <person name="Hayward A."/>
            <person name="Sun W."/>
            <person name="Li X."/>
            <person name="Schwartz D.C."/>
            <person name="Wang Y."/>
            <person name="Chen S."/>
        </authorList>
    </citation>
    <scope>NUCLEOTIDE SEQUENCE [LARGE SCALE GENOMIC DNA]</scope>
    <source>
        <strain evidence="5 6">ZZ0214-1</strain>
    </source>
</reference>
<feature type="domain" description="DRBM" evidence="4">
    <location>
        <begin position="275"/>
        <end position="342"/>
    </location>
</feature>
<comment type="caution">
    <text evidence="5">The sequence shown here is derived from an EMBL/GenBank/DDBJ whole genome shotgun (WGS) entry which is preliminary data.</text>
</comment>
<dbReference type="STRING" id="1077348.A0A2G8SDA0"/>
<dbReference type="Gene3D" id="1.10.1520.10">
    <property type="entry name" value="Ribonuclease III domain"/>
    <property type="match status" value="1"/>
</dbReference>
<dbReference type="GO" id="GO:0003723">
    <property type="term" value="F:RNA binding"/>
    <property type="evidence" value="ECO:0007669"/>
    <property type="project" value="UniProtKB-UniRule"/>
</dbReference>
<dbReference type="GO" id="GO:0006396">
    <property type="term" value="P:RNA processing"/>
    <property type="evidence" value="ECO:0007669"/>
    <property type="project" value="InterPro"/>
</dbReference>
<dbReference type="Pfam" id="PF00035">
    <property type="entry name" value="dsrm"/>
    <property type="match status" value="1"/>
</dbReference>
<dbReference type="InterPro" id="IPR014720">
    <property type="entry name" value="dsRBD_dom"/>
</dbReference>
<accession>A0A2G8SDA0</accession>
<protein>
    <recommendedName>
        <fullName evidence="4">DRBM domain-containing protein</fullName>
    </recommendedName>
</protein>
<feature type="compositionally biased region" description="Low complexity" evidence="3">
    <location>
        <begin position="33"/>
        <end position="50"/>
    </location>
</feature>
<dbReference type="PROSITE" id="PS50137">
    <property type="entry name" value="DS_RBD"/>
    <property type="match status" value="1"/>
</dbReference>
<feature type="compositionally biased region" description="Low complexity" evidence="3">
    <location>
        <begin position="7"/>
        <end position="24"/>
    </location>
</feature>
<feature type="region of interest" description="Disordered" evidence="3">
    <location>
        <begin position="1"/>
        <end position="62"/>
    </location>
</feature>
<keyword evidence="6" id="KW-1185">Reference proteome</keyword>
<dbReference type="EMBL" id="AYKW01000012">
    <property type="protein sequence ID" value="PIL31732.1"/>
    <property type="molecule type" value="Genomic_DNA"/>
</dbReference>
<dbReference type="GO" id="GO:0004525">
    <property type="term" value="F:ribonuclease III activity"/>
    <property type="evidence" value="ECO:0007669"/>
    <property type="project" value="InterPro"/>
</dbReference>
<evidence type="ECO:0000256" key="1">
    <source>
        <dbReference type="ARBA" id="ARBA00022884"/>
    </source>
</evidence>
<dbReference type="AlphaFoldDB" id="A0A2G8SDA0"/>
<dbReference type="InterPro" id="IPR036389">
    <property type="entry name" value="RNase_III_sf"/>
</dbReference>
<evidence type="ECO:0000259" key="4">
    <source>
        <dbReference type="PROSITE" id="PS50137"/>
    </source>
</evidence>
<evidence type="ECO:0000313" key="5">
    <source>
        <dbReference type="EMBL" id="PIL31732.1"/>
    </source>
</evidence>
<evidence type="ECO:0000256" key="3">
    <source>
        <dbReference type="SAM" id="MobiDB-lite"/>
    </source>
</evidence>
<gene>
    <name evidence="5" type="ORF">GSI_06436</name>
</gene>
<feature type="region of interest" description="Disordered" evidence="3">
    <location>
        <begin position="198"/>
        <end position="217"/>
    </location>
</feature>
<dbReference type="SMART" id="SM00358">
    <property type="entry name" value="DSRM"/>
    <property type="match status" value="1"/>
</dbReference>
<evidence type="ECO:0000313" key="6">
    <source>
        <dbReference type="Proteomes" id="UP000230002"/>
    </source>
</evidence>
<dbReference type="OrthoDB" id="2392202at2759"/>
<proteinExistence type="predicted"/>
<name>A0A2G8SDA0_9APHY</name>
<evidence type="ECO:0000256" key="2">
    <source>
        <dbReference type="PROSITE-ProRule" id="PRU00266"/>
    </source>
</evidence>
<keyword evidence="1 2" id="KW-0694">RNA-binding</keyword>
<sequence>MPPEGCAIAATTAATTGSTADSGTCPPPPPSSKPLSPLPILKRSRSPSLPVSTMDSDLPPAPQIDGEAMLEIFVHESIRFTGMPLNSDSPYGDGKRLAIIGNKALDAAFTHLLFDKRPMMTADTLDCEVRKLPDLIEKWVEGYKWREKVRHAKDIDIGTPKETRYLMDAYVGAVFVGGGYRAVLDWIAALVDPSAASPAQQGQHAEPDPKRFRLNQPQQMPPLFPNPAPFPPLQPTYPQAYPQVHHMQHMAPPQPPIPAPPLPPNPLAPAQPQSAFLPLFNQTAQQRRLEVQYPAQFTGPAHAGRWTVQCLVNGMEKGVGTGSSKQLAKEEAARQAYYAMGWAPRV</sequence>